<protein>
    <submittedName>
        <fullName evidence="1">Uncharacterized protein</fullName>
    </submittedName>
</protein>
<reference evidence="1" key="1">
    <citation type="submission" date="2020-05" db="EMBL/GenBank/DDBJ databases">
        <authorList>
            <person name="Chiriac C."/>
            <person name="Salcher M."/>
            <person name="Ghai R."/>
            <person name="Kavagutti S V."/>
        </authorList>
    </citation>
    <scope>NUCLEOTIDE SEQUENCE</scope>
</reference>
<dbReference type="EMBL" id="LR797825">
    <property type="protein sequence ID" value="CAB4242080.1"/>
    <property type="molecule type" value="Genomic_DNA"/>
</dbReference>
<name>A0A6J5TBM5_9CAUD</name>
<gene>
    <name evidence="1" type="ORF">UFOVP86_38</name>
</gene>
<proteinExistence type="predicted"/>
<sequence length="83" mass="9334">MITPASFASTYANIPARKGELAARKRLFGPYSRYAVAPVYTRFDAVEWFVWDAEYPWVDADGVPGVIRQASTLEEALRGLDTY</sequence>
<organism evidence="1">
    <name type="scientific">uncultured Caudovirales phage</name>
    <dbReference type="NCBI Taxonomy" id="2100421"/>
    <lineage>
        <taxon>Viruses</taxon>
        <taxon>Duplodnaviria</taxon>
        <taxon>Heunggongvirae</taxon>
        <taxon>Uroviricota</taxon>
        <taxon>Caudoviricetes</taxon>
        <taxon>Peduoviridae</taxon>
        <taxon>Maltschvirus</taxon>
        <taxon>Maltschvirus maltsch</taxon>
    </lineage>
</organism>
<accession>A0A6J5TBM5</accession>
<evidence type="ECO:0000313" key="1">
    <source>
        <dbReference type="EMBL" id="CAB4242080.1"/>
    </source>
</evidence>